<feature type="domain" description="DUF7852" evidence="1">
    <location>
        <begin position="33"/>
        <end position="192"/>
    </location>
</feature>
<dbReference type="NCBIfam" id="NF045794">
    <property type="entry name" value="CsxC_fam"/>
    <property type="match status" value="1"/>
</dbReference>
<dbReference type="STRING" id="1123350.SAMN02744040_01668"/>
<evidence type="ECO:0000313" key="2">
    <source>
        <dbReference type="EMBL" id="SHH34913.1"/>
    </source>
</evidence>
<gene>
    <name evidence="2" type="ORF">SAMN02744040_01668</name>
</gene>
<sequence>MAGKRIFNYNKNSKEINDKQDEFFTDNSVEIEGDEENEEELIDIENDVLDDEEKDLEKTIQEFISSDDLDSSFMSSEESEQGYRCEKASENDVQKNCVEVTGITIESCTSIPAPINSIKTGVVAKIPVVLAEFTLQINVLANIELPEDAIEIKNIKKRLKITQCMLLQNTNVLFIKGFVRKNIDYSTRSHSNSEGVCGDIKHCTIDVPFECTTEVAFNGTLPAPVIPNTSFEFEYHRVEDLPNQFAEKDKLIEGDLSEYNQESIEYFNELPYCELVKSRIVEFDEYINRKTPENGIVPFEEKEFRKIEEKMVIYLTLKLLQNRQVLIPPQD</sequence>
<organism evidence="2 3">
    <name type="scientific">Tepidibacter thalassicus DSM 15285</name>
    <dbReference type="NCBI Taxonomy" id="1123350"/>
    <lineage>
        <taxon>Bacteria</taxon>
        <taxon>Bacillati</taxon>
        <taxon>Bacillota</taxon>
        <taxon>Clostridia</taxon>
        <taxon>Peptostreptococcales</taxon>
        <taxon>Peptostreptococcaceae</taxon>
        <taxon>Tepidibacter</taxon>
    </lineage>
</organism>
<evidence type="ECO:0000313" key="3">
    <source>
        <dbReference type="Proteomes" id="UP000242520"/>
    </source>
</evidence>
<evidence type="ECO:0000259" key="1">
    <source>
        <dbReference type="Pfam" id="PF25250"/>
    </source>
</evidence>
<keyword evidence="3" id="KW-1185">Reference proteome</keyword>
<accession>A0A1M5SAI1</accession>
<dbReference type="Pfam" id="PF25250">
    <property type="entry name" value="DUF7852"/>
    <property type="match status" value="1"/>
</dbReference>
<reference evidence="3" key="1">
    <citation type="submission" date="2016-11" db="EMBL/GenBank/DDBJ databases">
        <authorList>
            <person name="Varghese N."/>
            <person name="Submissions S."/>
        </authorList>
    </citation>
    <scope>NUCLEOTIDE SEQUENCE [LARGE SCALE GENOMIC DNA]</scope>
    <source>
        <strain evidence="3">DSM 15285</strain>
    </source>
</reference>
<proteinExistence type="predicted"/>
<name>A0A1M5SAI1_9FIRM</name>
<dbReference type="AlphaFoldDB" id="A0A1M5SAI1"/>
<dbReference type="InterPro" id="IPR054845">
    <property type="entry name" value="Exosporium_prot_C"/>
</dbReference>
<protein>
    <recommendedName>
        <fullName evidence="1">DUF7852 domain-containing protein</fullName>
    </recommendedName>
</protein>
<dbReference type="Proteomes" id="UP000242520">
    <property type="component" value="Unassembled WGS sequence"/>
</dbReference>
<dbReference type="EMBL" id="FQXH01000018">
    <property type="protein sequence ID" value="SHH34913.1"/>
    <property type="molecule type" value="Genomic_DNA"/>
</dbReference>
<dbReference type="RefSeq" id="WP_330389047.1">
    <property type="nucleotide sequence ID" value="NZ_FQXH01000018.1"/>
</dbReference>
<dbReference type="InterPro" id="IPR057174">
    <property type="entry name" value="DUF7852"/>
</dbReference>